<evidence type="ECO:0000256" key="1">
    <source>
        <dbReference type="SAM" id="SignalP"/>
    </source>
</evidence>
<keyword evidence="1" id="KW-0732">Signal</keyword>
<dbReference type="SUPFAM" id="SSF51126">
    <property type="entry name" value="Pectin lyase-like"/>
    <property type="match status" value="1"/>
</dbReference>
<sequence length="417" mass="43631">MKWGALLVCALFAFTAHTAFAAQGMSAAGYEKTYGINIPFTPSQRTSRYTFAVYGGETAGGTALVQKELTITEAQTLFLALPYDYAAPETYTLAVTAHPMPGREGMDKAATKTSAFTTAPTCGHTADAGGYLAGDGSEQSPYVVSTQAQLSHLRQHSAACFWQSQDITLSGTWTSIPTFSGSYDGGGHIIYDLQVANSAEGALFQDVTGASFSRLGFVSRGADVGAVYTSGTLGRNLNQCTIDQCFVDVNIYGAPNRGSDVGGFAKALNDTTITNSYSASTLSGNALCAGMSCYLQNGTMNNCYSVSSISGGSAGVGGLITTYNPVNPKVTNSYWLLGPASSPGGGVRITDKALFGQEATFAGWDFENIWTMGTVYADVIGEEITAPVLRAFQQTGARDYSLPQGAEDETAGLGFSE</sequence>
<dbReference type="Gene3D" id="2.160.20.110">
    <property type="match status" value="1"/>
</dbReference>
<accession>A0A9X8UJC1</accession>
<dbReference type="InterPro" id="IPR011050">
    <property type="entry name" value="Pectin_lyase_fold/virulence"/>
</dbReference>
<reference evidence="2 3" key="1">
    <citation type="submission" date="2019-03" db="EMBL/GenBank/DDBJ databases">
        <title>Genomic Encyclopedia of Type Strains, Phase IV (KMG-IV): sequencing the most valuable type-strain genomes for metagenomic binning, comparative biology and taxonomic classification.</title>
        <authorList>
            <person name="Goeker M."/>
        </authorList>
    </citation>
    <scope>NUCLEOTIDE SEQUENCE [LARGE SCALE GENOMIC DNA]</scope>
    <source>
        <strain evidence="2 3">DSM 100433</strain>
    </source>
</reference>
<comment type="caution">
    <text evidence="2">The sequence shown here is derived from an EMBL/GenBank/DDBJ whole genome shotgun (WGS) entry which is preliminary data.</text>
</comment>
<evidence type="ECO:0000313" key="3">
    <source>
        <dbReference type="Proteomes" id="UP000294682"/>
    </source>
</evidence>
<gene>
    <name evidence="2" type="ORF">EDD78_10566</name>
</gene>
<feature type="signal peptide" evidence="1">
    <location>
        <begin position="1"/>
        <end position="21"/>
    </location>
</feature>
<keyword evidence="3" id="KW-1185">Reference proteome</keyword>
<evidence type="ECO:0000313" key="2">
    <source>
        <dbReference type="EMBL" id="TCL43437.1"/>
    </source>
</evidence>
<protein>
    <recommendedName>
        <fullName evidence="4">GLUG domain-containing protein</fullName>
    </recommendedName>
</protein>
<dbReference type="AlphaFoldDB" id="A0A9X8UJC1"/>
<dbReference type="Proteomes" id="UP000294682">
    <property type="component" value="Unassembled WGS sequence"/>
</dbReference>
<proteinExistence type="predicted"/>
<name>A0A9X8UJC1_9FIRM</name>
<organism evidence="2 3">
    <name type="scientific">Harryflintia acetispora</name>
    <dbReference type="NCBI Taxonomy" id="1849041"/>
    <lineage>
        <taxon>Bacteria</taxon>
        <taxon>Bacillati</taxon>
        <taxon>Bacillota</taxon>
        <taxon>Clostridia</taxon>
        <taxon>Eubacteriales</taxon>
        <taxon>Oscillospiraceae</taxon>
        <taxon>Harryflintia</taxon>
    </lineage>
</organism>
<feature type="chain" id="PRO_5040751919" description="GLUG domain-containing protein" evidence="1">
    <location>
        <begin position="22"/>
        <end position="417"/>
    </location>
</feature>
<evidence type="ECO:0008006" key="4">
    <source>
        <dbReference type="Google" id="ProtNLM"/>
    </source>
</evidence>
<dbReference type="EMBL" id="SLUK01000005">
    <property type="protein sequence ID" value="TCL43437.1"/>
    <property type="molecule type" value="Genomic_DNA"/>
</dbReference>